<dbReference type="InterPro" id="IPR015077">
    <property type="entry name" value="DUF1858"/>
</dbReference>
<dbReference type="EMBL" id="DVNK01000031">
    <property type="protein sequence ID" value="HIU46498.1"/>
    <property type="molecule type" value="Genomic_DNA"/>
</dbReference>
<dbReference type="Pfam" id="PF08984">
    <property type="entry name" value="DUF1858"/>
    <property type="match status" value="1"/>
</dbReference>
<reference evidence="2" key="1">
    <citation type="submission" date="2020-10" db="EMBL/GenBank/DDBJ databases">
        <authorList>
            <person name="Gilroy R."/>
        </authorList>
    </citation>
    <scope>NUCLEOTIDE SEQUENCE</scope>
    <source>
        <strain evidence="2">ChiSxjej2B14-8506</strain>
    </source>
</reference>
<name>A0A9D1LR60_9FIRM</name>
<dbReference type="PANTHER" id="PTHR39341">
    <property type="entry name" value="BSL7085 PROTEIN"/>
    <property type="match status" value="1"/>
</dbReference>
<organism evidence="2 3">
    <name type="scientific">Candidatus Fimadaptatus faecigallinarum</name>
    <dbReference type="NCBI Taxonomy" id="2840814"/>
    <lineage>
        <taxon>Bacteria</taxon>
        <taxon>Bacillati</taxon>
        <taxon>Bacillota</taxon>
        <taxon>Clostridia</taxon>
        <taxon>Eubacteriales</taxon>
        <taxon>Candidatus Fimadaptatus</taxon>
    </lineage>
</organism>
<dbReference type="PANTHER" id="PTHR39341:SF1">
    <property type="entry name" value="DUF1858 DOMAIN-CONTAINING PROTEIN"/>
    <property type="match status" value="1"/>
</dbReference>
<evidence type="ECO:0000259" key="1">
    <source>
        <dbReference type="Pfam" id="PF08984"/>
    </source>
</evidence>
<accession>A0A9D1LR60</accession>
<dbReference type="SUPFAM" id="SSF140683">
    <property type="entry name" value="SP0561-like"/>
    <property type="match status" value="1"/>
</dbReference>
<proteinExistence type="predicted"/>
<reference evidence="2" key="2">
    <citation type="journal article" date="2021" name="PeerJ">
        <title>Extensive microbial diversity within the chicken gut microbiome revealed by metagenomics and culture.</title>
        <authorList>
            <person name="Gilroy R."/>
            <person name="Ravi A."/>
            <person name="Getino M."/>
            <person name="Pursley I."/>
            <person name="Horton D.L."/>
            <person name="Alikhan N.F."/>
            <person name="Baker D."/>
            <person name="Gharbi K."/>
            <person name="Hall N."/>
            <person name="Watson M."/>
            <person name="Adriaenssens E.M."/>
            <person name="Foster-Nyarko E."/>
            <person name="Jarju S."/>
            <person name="Secka A."/>
            <person name="Antonio M."/>
            <person name="Oren A."/>
            <person name="Chaudhuri R.R."/>
            <person name="La Ragione R."/>
            <person name="Hildebrand F."/>
            <person name="Pallen M.J."/>
        </authorList>
    </citation>
    <scope>NUCLEOTIDE SEQUENCE</scope>
    <source>
        <strain evidence="2">ChiSxjej2B14-8506</strain>
    </source>
</reference>
<evidence type="ECO:0000313" key="2">
    <source>
        <dbReference type="EMBL" id="HIU46498.1"/>
    </source>
</evidence>
<protein>
    <submittedName>
        <fullName evidence="2">DUF1858 domain-containing protein</fullName>
    </submittedName>
</protein>
<dbReference type="InterPro" id="IPR023883">
    <property type="entry name" value="CHP03980_redox-disulphide"/>
</dbReference>
<gene>
    <name evidence="2" type="ORF">IAC59_04495</name>
</gene>
<feature type="domain" description="DUF1858" evidence="1">
    <location>
        <begin position="6"/>
        <end position="58"/>
    </location>
</feature>
<dbReference type="Gene3D" id="1.10.3910.10">
    <property type="entry name" value="SP0561-like"/>
    <property type="match status" value="1"/>
</dbReference>
<sequence>MDVKVNKQMSIGEVLRINRMTAPIFMQYGMHCLGCPHATAESLEDAGAVHGIDVDALVDDLNKFLAEQA</sequence>
<dbReference type="Proteomes" id="UP000824123">
    <property type="component" value="Unassembled WGS sequence"/>
</dbReference>
<evidence type="ECO:0000313" key="3">
    <source>
        <dbReference type="Proteomes" id="UP000824123"/>
    </source>
</evidence>
<dbReference type="InterPro" id="IPR038062">
    <property type="entry name" value="ScdA-like_N_sf"/>
</dbReference>
<dbReference type="NCBIfam" id="TIGR03980">
    <property type="entry name" value="prismane_assoc"/>
    <property type="match status" value="1"/>
</dbReference>
<dbReference type="AlphaFoldDB" id="A0A9D1LR60"/>
<comment type="caution">
    <text evidence="2">The sequence shown here is derived from an EMBL/GenBank/DDBJ whole genome shotgun (WGS) entry which is preliminary data.</text>
</comment>